<evidence type="ECO:0000256" key="1">
    <source>
        <dbReference type="SAM" id="SignalP"/>
    </source>
</evidence>
<feature type="chain" id="PRO_5046627545" description="DUF4097 domain-containing protein" evidence="1">
    <location>
        <begin position="21"/>
        <end position="235"/>
    </location>
</feature>
<evidence type="ECO:0000313" key="3">
    <source>
        <dbReference type="Proteomes" id="UP001168528"/>
    </source>
</evidence>
<name>A0ABT8R6C6_9BACT</name>
<comment type="caution">
    <text evidence="2">The sequence shown here is derived from an EMBL/GenBank/DDBJ whole genome shotgun (WGS) entry which is preliminary data.</text>
</comment>
<dbReference type="RefSeq" id="WP_302038456.1">
    <property type="nucleotide sequence ID" value="NZ_JAUKPO010000008.1"/>
</dbReference>
<evidence type="ECO:0000313" key="2">
    <source>
        <dbReference type="EMBL" id="MDO1447651.1"/>
    </source>
</evidence>
<dbReference type="EMBL" id="JAUKPO010000008">
    <property type="protein sequence ID" value="MDO1447651.1"/>
    <property type="molecule type" value="Genomic_DNA"/>
</dbReference>
<keyword evidence="3" id="KW-1185">Reference proteome</keyword>
<feature type="signal peptide" evidence="1">
    <location>
        <begin position="1"/>
        <end position="20"/>
    </location>
</feature>
<sequence>MYKLLLLAFALLASPGQLLLAQKVVEKTFPLANDGKVHMNLKFGNTILVKAWDKNEVSFKATIDINNGKLNDALVLTFDATNQEVRALAEYDKELVKTGKREDCPEEKYSSWNHYRDGSSSYLCSTITYELTVPRNAVLSIESINANIELKDVAGPVVAKTINGFVDMNWPQNKSSDISMKTINGELYSDLDIEFLNKKNKNPQVGYLLKGTVKGGGTAIHLESINSDIYLRKAN</sequence>
<dbReference type="Proteomes" id="UP001168528">
    <property type="component" value="Unassembled WGS sequence"/>
</dbReference>
<keyword evidence="1" id="KW-0732">Signal</keyword>
<gene>
    <name evidence="2" type="ORF">Q0590_15380</name>
</gene>
<proteinExistence type="predicted"/>
<evidence type="ECO:0008006" key="4">
    <source>
        <dbReference type="Google" id="ProtNLM"/>
    </source>
</evidence>
<organism evidence="2 3">
    <name type="scientific">Rhodocytophaga aerolata</name>
    <dbReference type="NCBI Taxonomy" id="455078"/>
    <lineage>
        <taxon>Bacteria</taxon>
        <taxon>Pseudomonadati</taxon>
        <taxon>Bacteroidota</taxon>
        <taxon>Cytophagia</taxon>
        <taxon>Cytophagales</taxon>
        <taxon>Rhodocytophagaceae</taxon>
        <taxon>Rhodocytophaga</taxon>
    </lineage>
</organism>
<reference evidence="2" key="1">
    <citation type="submission" date="2023-07" db="EMBL/GenBank/DDBJ databases">
        <title>The genome sequence of Rhodocytophaga aerolata KACC 12507.</title>
        <authorList>
            <person name="Zhang X."/>
        </authorList>
    </citation>
    <scope>NUCLEOTIDE SEQUENCE</scope>
    <source>
        <strain evidence="2">KACC 12507</strain>
    </source>
</reference>
<accession>A0ABT8R6C6</accession>
<protein>
    <recommendedName>
        <fullName evidence="4">DUF4097 domain-containing protein</fullName>
    </recommendedName>
</protein>